<evidence type="ECO:0000256" key="9">
    <source>
        <dbReference type="ARBA" id="ARBA00022801"/>
    </source>
</evidence>
<keyword evidence="19" id="KW-1185">Reference proteome</keyword>
<dbReference type="InterPro" id="IPR042097">
    <property type="entry name" value="Aminopeptidase_N-like_N_sf"/>
</dbReference>
<name>A0A1H8YLD7_9PSEU</name>
<dbReference type="GO" id="GO:0008270">
    <property type="term" value="F:zinc ion binding"/>
    <property type="evidence" value="ECO:0007669"/>
    <property type="project" value="InterPro"/>
</dbReference>
<dbReference type="AlphaFoldDB" id="A0A1H8YLD7"/>
<feature type="binding site" evidence="14">
    <location>
        <position position="332"/>
    </location>
    <ligand>
        <name>Zn(2+)</name>
        <dbReference type="ChEBI" id="CHEBI:29105"/>
        <note>catalytic</note>
    </ligand>
</feature>
<dbReference type="GO" id="GO:0016285">
    <property type="term" value="F:alanyl aminopeptidase activity"/>
    <property type="evidence" value="ECO:0007669"/>
    <property type="project" value="UniProtKB-EC"/>
</dbReference>
<dbReference type="InterPro" id="IPR027268">
    <property type="entry name" value="Peptidase_M4/M1_CTD_sf"/>
</dbReference>
<feature type="domain" description="Peptidase M1 membrane alanine aminopeptidase" evidence="17">
    <location>
        <begin position="279"/>
        <end position="468"/>
    </location>
</feature>
<dbReference type="SUPFAM" id="SSF63737">
    <property type="entry name" value="Leukotriene A4 hydrolase N-terminal domain"/>
    <property type="match status" value="1"/>
</dbReference>
<evidence type="ECO:0000256" key="15">
    <source>
        <dbReference type="SAM" id="MobiDB-lite"/>
    </source>
</evidence>
<evidence type="ECO:0000256" key="8">
    <source>
        <dbReference type="ARBA" id="ARBA00022723"/>
    </source>
</evidence>
<keyword evidence="8 14" id="KW-0479">Metal-binding</keyword>
<keyword evidence="10 14" id="KW-0862">Zinc</keyword>
<evidence type="ECO:0000256" key="2">
    <source>
        <dbReference type="ARBA" id="ARBA00004496"/>
    </source>
</evidence>
<dbReference type="InterPro" id="IPR014782">
    <property type="entry name" value="Peptidase_M1_dom"/>
</dbReference>
<evidence type="ECO:0000256" key="14">
    <source>
        <dbReference type="PIRSR" id="PIRSR634015-3"/>
    </source>
</evidence>
<dbReference type="Proteomes" id="UP000198582">
    <property type="component" value="Unassembled WGS sequence"/>
</dbReference>
<accession>A0A1H8YLD7</accession>
<dbReference type="PRINTS" id="PR00756">
    <property type="entry name" value="ALADIPTASE"/>
</dbReference>
<comment type="catalytic activity">
    <reaction evidence="1">
        <text>Release of an N-terminal amino acid, Xaa-|-Yaa- from a peptide, amide or arylamide. Xaa is preferably Ala, but may be most amino acids including Pro (slow action). When a terminal hydrophobic residue is followed by a prolyl residue, the two may be released as an intact Xaa-Pro dipeptide.</text>
        <dbReference type="EC" id="3.4.11.2"/>
    </reaction>
</comment>
<proteinExistence type="inferred from homology"/>
<gene>
    <name evidence="18" type="ORF">SAMN04489732_122116</name>
</gene>
<feature type="binding site" evidence="14">
    <location>
        <position position="355"/>
    </location>
    <ligand>
        <name>Zn(2+)</name>
        <dbReference type="ChEBI" id="CHEBI:29105"/>
        <note>catalytic</note>
    </ligand>
</feature>
<evidence type="ECO:0000256" key="3">
    <source>
        <dbReference type="ARBA" id="ARBA00010136"/>
    </source>
</evidence>
<evidence type="ECO:0000313" key="18">
    <source>
        <dbReference type="EMBL" id="SEP52831.1"/>
    </source>
</evidence>
<reference evidence="18 19" key="1">
    <citation type="submission" date="2016-10" db="EMBL/GenBank/DDBJ databases">
        <authorList>
            <person name="de Groot N.N."/>
        </authorList>
    </citation>
    <scope>NUCLEOTIDE SEQUENCE [LARGE SCALE GENOMIC DNA]</scope>
    <source>
        <strain evidence="18 19">DSM 44993</strain>
    </source>
</reference>
<dbReference type="EC" id="3.4.11.2" evidence="4"/>
<evidence type="ECO:0000256" key="13">
    <source>
        <dbReference type="ARBA" id="ARBA00031533"/>
    </source>
</evidence>
<evidence type="ECO:0000256" key="11">
    <source>
        <dbReference type="ARBA" id="ARBA00023049"/>
    </source>
</evidence>
<protein>
    <recommendedName>
        <fullName evidence="5">Aminopeptidase N</fullName>
        <ecNumber evidence="4">3.4.11.2</ecNumber>
    </recommendedName>
    <alternativeName>
        <fullName evidence="12">Alanine aminopeptidase</fullName>
    </alternativeName>
    <alternativeName>
        <fullName evidence="13">Lysyl aminopeptidase</fullName>
    </alternativeName>
</protein>
<evidence type="ECO:0000256" key="4">
    <source>
        <dbReference type="ARBA" id="ARBA00012564"/>
    </source>
</evidence>
<evidence type="ECO:0000259" key="17">
    <source>
        <dbReference type="Pfam" id="PF01433"/>
    </source>
</evidence>
<dbReference type="EMBL" id="FOEF01000022">
    <property type="protein sequence ID" value="SEP52831.1"/>
    <property type="molecule type" value="Genomic_DNA"/>
</dbReference>
<comment type="subcellular location">
    <subcellularLocation>
        <location evidence="2">Cytoplasm</location>
    </subcellularLocation>
</comment>
<comment type="similarity">
    <text evidence="3">Belongs to the peptidase M1 family.</text>
</comment>
<evidence type="ECO:0000256" key="7">
    <source>
        <dbReference type="ARBA" id="ARBA00022670"/>
    </source>
</evidence>
<dbReference type="STRING" id="394193.SAMN04489732_122116"/>
<dbReference type="OrthoDB" id="100605at2"/>
<dbReference type="CDD" id="cd09603">
    <property type="entry name" value="M1_APN_like"/>
    <property type="match status" value="1"/>
</dbReference>
<dbReference type="Pfam" id="PF01433">
    <property type="entry name" value="Peptidase_M1"/>
    <property type="match status" value="1"/>
</dbReference>
<dbReference type="RefSeq" id="WP_091626729.1">
    <property type="nucleotide sequence ID" value="NZ_FOEF01000022.1"/>
</dbReference>
<dbReference type="GO" id="GO:0008237">
    <property type="term" value="F:metallopeptidase activity"/>
    <property type="evidence" value="ECO:0007669"/>
    <property type="project" value="UniProtKB-KW"/>
</dbReference>
<evidence type="ECO:0000256" key="6">
    <source>
        <dbReference type="ARBA" id="ARBA00022490"/>
    </source>
</evidence>
<keyword evidence="11" id="KW-0482">Metalloprotease</keyword>
<dbReference type="InterPro" id="IPR001930">
    <property type="entry name" value="Peptidase_M1"/>
</dbReference>
<dbReference type="GO" id="GO:0006508">
    <property type="term" value="P:proteolysis"/>
    <property type="evidence" value="ECO:0007669"/>
    <property type="project" value="UniProtKB-KW"/>
</dbReference>
<dbReference type="PANTHER" id="PTHR45726">
    <property type="entry name" value="LEUKOTRIENE A-4 HYDROLASE"/>
    <property type="match status" value="1"/>
</dbReference>
<dbReference type="GO" id="GO:0005737">
    <property type="term" value="C:cytoplasm"/>
    <property type="evidence" value="ECO:0007669"/>
    <property type="project" value="UniProtKB-SubCell"/>
</dbReference>
<keyword evidence="9" id="KW-0378">Hydrolase</keyword>
<keyword evidence="6" id="KW-0963">Cytoplasm</keyword>
<comment type="cofactor">
    <cofactor evidence="14">
        <name>Zn(2+)</name>
        <dbReference type="ChEBI" id="CHEBI:29105"/>
    </cofactor>
    <text evidence="14">Binds 1 zinc ion per subunit.</text>
</comment>
<dbReference type="InterPro" id="IPR034015">
    <property type="entry name" value="M1_LTA4H"/>
</dbReference>
<evidence type="ECO:0000256" key="10">
    <source>
        <dbReference type="ARBA" id="ARBA00022833"/>
    </source>
</evidence>
<evidence type="ECO:0000256" key="5">
    <source>
        <dbReference type="ARBA" id="ARBA00015611"/>
    </source>
</evidence>
<feature type="region of interest" description="Disordered" evidence="15">
    <location>
        <begin position="490"/>
        <end position="509"/>
    </location>
</feature>
<dbReference type="SUPFAM" id="SSF55486">
    <property type="entry name" value="Metalloproteases ('zincins'), catalytic domain"/>
    <property type="match status" value="1"/>
</dbReference>
<dbReference type="PANTHER" id="PTHR45726:SF3">
    <property type="entry name" value="LEUKOTRIENE A-4 HYDROLASE"/>
    <property type="match status" value="1"/>
</dbReference>
<feature type="binding site" evidence="14">
    <location>
        <position position="336"/>
    </location>
    <ligand>
        <name>Zn(2+)</name>
        <dbReference type="ChEBI" id="CHEBI:29105"/>
        <note>catalytic</note>
    </ligand>
</feature>
<dbReference type="Gene3D" id="2.60.40.1730">
    <property type="entry name" value="tricorn interacting facor f3 domain"/>
    <property type="match status" value="1"/>
</dbReference>
<dbReference type="Gene3D" id="1.10.390.10">
    <property type="entry name" value="Neutral Protease Domain 2"/>
    <property type="match status" value="1"/>
</dbReference>
<sequence>MTKRMLKNAVVAGITVVLATGTAAAANAEPGTPGALSAGERLFPQLGNGGYDARDYDVAVDYRPGVTTMNASVTMRAVSTQALSSFGLDSAVPQVRSVTVDGRAAKFEVKGEKLIVTPARAVARGRAFSVKIDYVVDRAKSPVSPAMPLPPGFENPMPVWENTPDGFAVLGQPDREHAVFPSDDVPADPATYTLRITTPSDVDAVGSGTLVGKQREGDRSTSVFRLDRPAATDVVQLATGHFTEVDQAGPHGLPVRSYVTKAAKPGALDRVRDTPAQVAWLEQAIGRPFPYASAGALGVDTVYGGVALETAAIPTYGAEFLADPREAPIQAHELTHQFFGDAVAVHDWDDMWLSEGHAVYYQDLYTSAHGGKPFDEQMHGRYTSNNQQLDQEGPVAHLNSAWGVLSGTDNGGALTLYALRNLVGQPMFDRIERTFYDTYRGRSASTQDYVDVAQRLSGRDLGGFFHDWLYTAKTPRDARAPGLEGLTLAPSVTPAATRSQRHLDVRPGV</sequence>
<organism evidence="18 19">
    <name type="scientific">Amycolatopsis saalfeldensis</name>
    <dbReference type="NCBI Taxonomy" id="394193"/>
    <lineage>
        <taxon>Bacteria</taxon>
        <taxon>Bacillati</taxon>
        <taxon>Actinomycetota</taxon>
        <taxon>Actinomycetes</taxon>
        <taxon>Pseudonocardiales</taxon>
        <taxon>Pseudonocardiaceae</taxon>
        <taxon>Amycolatopsis</taxon>
    </lineage>
</organism>
<keyword evidence="16" id="KW-0732">Signal</keyword>
<evidence type="ECO:0000256" key="1">
    <source>
        <dbReference type="ARBA" id="ARBA00000098"/>
    </source>
</evidence>
<keyword evidence="7" id="KW-0645">Protease</keyword>
<evidence type="ECO:0000256" key="16">
    <source>
        <dbReference type="SAM" id="SignalP"/>
    </source>
</evidence>
<evidence type="ECO:0000256" key="12">
    <source>
        <dbReference type="ARBA" id="ARBA00029811"/>
    </source>
</evidence>
<evidence type="ECO:0000313" key="19">
    <source>
        <dbReference type="Proteomes" id="UP000198582"/>
    </source>
</evidence>
<feature type="chain" id="PRO_5011440351" description="Aminopeptidase N" evidence="16">
    <location>
        <begin position="26"/>
        <end position="509"/>
    </location>
</feature>
<feature type="signal peptide" evidence="16">
    <location>
        <begin position="1"/>
        <end position="25"/>
    </location>
</feature>